<reference evidence="1 2" key="2">
    <citation type="journal article" date="2012" name="Proc. Natl. Acad. Sci. U.S.A.">
        <title>Gain and loss of multiple functionally related, horizontally transferred genes in the reduced genomes of two microsporidian parasites.</title>
        <authorList>
            <person name="Pombert J.-F."/>
            <person name="Selman M."/>
            <person name="Burki F."/>
            <person name="Bardell F.T."/>
            <person name="Farinelli L."/>
            <person name="Solter L.F."/>
            <person name="Whitman D.W."/>
            <person name="Weiss L.M."/>
            <person name="Corradi N."/>
            <person name="Keeling P.J."/>
        </authorList>
    </citation>
    <scope>NUCLEOTIDE SEQUENCE [LARGE SCALE GENOMIC DNA]</scope>
    <source>
        <strain evidence="1 2">ATCC 50506</strain>
    </source>
</reference>
<gene>
    <name evidence="1" type="ORF">Eint_110450</name>
</gene>
<dbReference type="SUPFAM" id="SSF54001">
    <property type="entry name" value="Cysteine proteinases"/>
    <property type="match status" value="1"/>
</dbReference>
<dbReference type="RefSeq" id="XP_003073905.1">
    <property type="nucleotide sequence ID" value="XM_003073859.1"/>
</dbReference>
<sequence length="313" mass="35919">MRTKPESCVFFLNEMTAEEEYNIVTRQPPRLPKRPVGRLNGNKILLSGNKLFVERHIGVVDLEYVESDEKIFNLLICLVRLPPFYNFILNFREKGEDIEKCQIMFRISEFLRLLMEEKKTNASDLLMESDSKVYEDIYSELLQAIHDELCEYYNFEEDTWSTMGKTQGAKPKLLYKEYSPIVEIFQGKAVSGSQSQEISFEKSRVSLKGFSNIQEAFDSSLKVKNRKITKKPPVLVLVVKEQGGIDILNGSNISLGSHTFSLCSFITEENTMSYCYVKDGEGWHGYGAGGVEKILEMKDVCGYPLMLFYTCNE</sequence>
<dbReference type="AlphaFoldDB" id="E0SAC0"/>
<proteinExistence type="predicted"/>
<dbReference type="OrthoDB" id="2191051at2759"/>
<evidence type="ECO:0000313" key="1">
    <source>
        <dbReference type="EMBL" id="ADM12545.1"/>
    </source>
</evidence>
<dbReference type="Proteomes" id="UP000002313">
    <property type="component" value="Chromosome XI"/>
</dbReference>
<reference evidence="1 2" key="1">
    <citation type="journal article" date="2010" name="Nat. Commun.">
        <title>The complete sequence of the smallest known nuclear genome from the microsporidian Encephalitozoon intestinalis.</title>
        <authorList>
            <person name="Corradi N."/>
            <person name="Pombert J.-F."/>
            <person name="Farinelli L."/>
            <person name="Didier E.S."/>
            <person name="Keeling P.J."/>
        </authorList>
    </citation>
    <scope>NUCLEOTIDE SEQUENCE [LARGE SCALE GENOMIC DNA]</scope>
    <source>
        <strain evidence="1 2">ATCC 50506</strain>
    </source>
</reference>
<dbReference type="InterPro" id="IPR038765">
    <property type="entry name" value="Papain-like_cys_pep_sf"/>
</dbReference>
<accession>E0SAC0</accession>
<evidence type="ECO:0000313" key="2">
    <source>
        <dbReference type="Proteomes" id="UP000002313"/>
    </source>
</evidence>
<name>E0SAC0_ENCIT</name>
<dbReference type="HOGENOM" id="CLU_888600_0_0_1"/>
<dbReference type="VEuPathDB" id="MicrosporidiaDB:Eint_110450"/>
<dbReference type="KEGG" id="ein:Eint_110450"/>
<keyword evidence="2" id="KW-1185">Reference proteome</keyword>
<dbReference type="EMBL" id="CP001952">
    <property type="protein sequence ID" value="ADM12545.1"/>
    <property type="molecule type" value="Genomic_DNA"/>
</dbReference>
<organism evidence="1 2">
    <name type="scientific">Encephalitozoon intestinalis (strain ATCC 50506)</name>
    <name type="common">Microsporidian parasite</name>
    <name type="synonym">Septata intestinalis</name>
    <dbReference type="NCBI Taxonomy" id="876142"/>
    <lineage>
        <taxon>Eukaryota</taxon>
        <taxon>Fungi</taxon>
        <taxon>Fungi incertae sedis</taxon>
        <taxon>Microsporidia</taxon>
        <taxon>Unikaryonidae</taxon>
        <taxon>Encephalitozoon</taxon>
    </lineage>
</organism>
<protein>
    <recommendedName>
        <fullName evidence="3">USP domain-containing protein</fullName>
    </recommendedName>
</protein>
<evidence type="ECO:0008006" key="3">
    <source>
        <dbReference type="Google" id="ProtNLM"/>
    </source>
</evidence>
<dbReference type="GeneID" id="9699613"/>